<reference evidence="1 2" key="1">
    <citation type="journal article" date="2024" name="Proc. Natl. Acad. Sci. U.S.A.">
        <title>The evolutionary genomics of adaptation to stress in wild rhizobium bacteria.</title>
        <authorList>
            <person name="Kehlet-Delgado H."/>
            <person name="Montoya A.P."/>
            <person name="Jensen K.T."/>
            <person name="Wendlandt C.E."/>
            <person name="Dexheimer C."/>
            <person name="Roberts M."/>
            <person name="Torres Martinez L."/>
            <person name="Friesen M.L."/>
            <person name="Griffitts J.S."/>
            <person name="Porter S.S."/>
        </authorList>
    </citation>
    <scope>NUCLEOTIDE SEQUENCE [LARGE SCALE GENOMIC DNA]</scope>
    <source>
        <strain evidence="1 2">M0468</strain>
    </source>
</reference>
<name>A0ACC6SY84_9HYPH</name>
<dbReference type="Proteomes" id="UP001480082">
    <property type="component" value="Unassembled WGS sequence"/>
</dbReference>
<evidence type="ECO:0000313" key="2">
    <source>
        <dbReference type="Proteomes" id="UP001480082"/>
    </source>
</evidence>
<dbReference type="EMBL" id="JAMYRI010000005">
    <property type="protein sequence ID" value="MER9284430.1"/>
    <property type="molecule type" value="Genomic_DNA"/>
</dbReference>
<keyword evidence="2" id="KW-1185">Reference proteome</keyword>
<evidence type="ECO:0000313" key="1">
    <source>
        <dbReference type="EMBL" id="MER9284430.1"/>
    </source>
</evidence>
<sequence>MPFLIAVLGVLGAAALWWYRMKAMNDAAREVAEVVGRVQGNIRRKKLRKQAALSPLTAIDDPVVAAATLITAIVSEDGPVLPRREAVIREVISQIAAGPKKTDEAVVYAKWAASQIDDTTIVIDKLAPFLRERLDPNERDDLLQMLNRVAQGGEQSLKIPDQRMLRLRQKLGFKVN</sequence>
<accession>A0ACC6SY84</accession>
<gene>
    <name evidence="1" type="ORF">NKI81_10745</name>
</gene>
<proteinExistence type="predicted"/>
<organism evidence="1 2">
    <name type="scientific">Mesorhizobium australicum</name>
    <dbReference type="NCBI Taxonomy" id="536018"/>
    <lineage>
        <taxon>Bacteria</taxon>
        <taxon>Pseudomonadati</taxon>
        <taxon>Pseudomonadota</taxon>
        <taxon>Alphaproteobacteria</taxon>
        <taxon>Hyphomicrobiales</taxon>
        <taxon>Phyllobacteriaceae</taxon>
        <taxon>Mesorhizobium</taxon>
    </lineage>
</organism>
<comment type="caution">
    <text evidence="1">The sequence shown here is derived from an EMBL/GenBank/DDBJ whole genome shotgun (WGS) entry which is preliminary data.</text>
</comment>
<protein>
    <submittedName>
        <fullName evidence="1">Uncharacterized protein</fullName>
    </submittedName>
</protein>